<feature type="region of interest" description="Disordered" evidence="1">
    <location>
        <begin position="64"/>
        <end position="107"/>
    </location>
</feature>
<dbReference type="EMBL" id="FRCP01000009">
    <property type="protein sequence ID" value="SHM40461.1"/>
    <property type="molecule type" value="Genomic_DNA"/>
</dbReference>
<protein>
    <submittedName>
        <fullName evidence="2">Uncharacterized protein</fullName>
    </submittedName>
</protein>
<gene>
    <name evidence="2" type="ORF">SAMN02746066_01881</name>
</gene>
<evidence type="ECO:0000313" key="3">
    <source>
        <dbReference type="Proteomes" id="UP000184038"/>
    </source>
</evidence>
<keyword evidence="3" id="KW-1185">Reference proteome</keyword>
<dbReference type="Proteomes" id="UP000184038">
    <property type="component" value="Unassembled WGS sequence"/>
</dbReference>
<dbReference type="AlphaFoldDB" id="A0A1M7IIB6"/>
<dbReference type="OrthoDB" id="9935716at2"/>
<reference evidence="2 3" key="1">
    <citation type="submission" date="2016-11" db="EMBL/GenBank/DDBJ databases">
        <authorList>
            <person name="Jaros S."/>
            <person name="Januszkiewicz K."/>
            <person name="Wedrychowicz H."/>
        </authorList>
    </citation>
    <scope>NUCLEOTIDE SEQUENCE [LARGE SCALE GENOMIC DNA]</scope>
    <source>
        <strain evidence="2 3">DSM 15930</strain>
    </source>
</reference>
<accession>A0A1M7IIB6</accession>
<dbReference type="RefSeq" id="WP_073286526.1">
    <property type="nucleotide sequence ID" value="NZ_FRCP01000009.1"/>
</dbReference>
<proteinExistence type="predicted"/>
<sequence length="163" mass="17775">MTIESLRQRLNAIEAQSTLQRTYNENSNQTTNANADSDRDSYISTIEDSSAIIPSETYGNIMEQIKATKQENGEDPNAPTEEDIASTSGSSNSSRSGEKIEGDSVREYVVGPDGSIYLKITTTDSEGNETVTMTKIADKPKHNSMTPPSIAEEDGFSEQEVKL</sequence>
<organism evidence="2 3">
    <name type="scientific">Anaerosporobacter mobilis DSM 15930</name>
    <dbReference type="NCBI Taxonomy" id="1120996"/>
    <lineage>
        <taxon>Bacteria</taxon>
        <taxon>Bacillati</taxon>
        <taxon>Bacillota</taxon>
        <taxon>Clostridia</taxon>
        <taxon>Lachnospirales</taxon>
        <taxon>Lachnospiraceae</taxon>
        <taxon>Anaerosporobacter</taxon>
    </lineage>
</organism>
<feature type="compositionally biased region" description="Basic and acidic residues" evidence="1">
    <location>
        <begin position="96"/>
        <end position="106"/>
    </location>
</feature>
<evidence type="ECO:0000313" key="2">
    <source>
        <dbReference type="EMBL" id="SHM40461.1"/>
    </source>
</evidence>
<name>A0A1M7IIB6_9FIRM</name>
<feature type="compositionally biased region" description="Low complexity" evidence="1">
    <location>
        <begin position="86"/>
        <end position="95"/>
    </location>
</feature>
<feature type="region of interest" description="Disordered" evidence="1">
    <location>
        <begin position="136"/>
        <end position="163"/>
    </location>
</feature>
<evidence type="ECO:0000256" key="1">
    <source>
        <dbReference type="SAM" id="MobiDB-lite"/>
    </source>
</evidence>